<gene>
    <name evidence="4" type="primary">menE</name>
    <name evidence="4" type="ORF">NBRC110019_27210</name>
</gene>
<dbReference type="Pfam" id="PF00501">
    <property type="entry name" value="AMP-binding"/>
    <property type="match status" value="1"/>
</dbReference>
<accession>A0A9W6B6X7</accession>
<dbReference type="Proteomes" id="UP001143545">
    <property type="component" value="Unassembled WGS sequence"/>
</dbReference>
<dbReference type="InterPro" id="IPR042099">
    <property type="entry name" value="ANL_N_sf"/>
</dbReference>
<keyword evidence="5" id="KW-1185">Reference proteome</keyword>
<protein>
    <submittedName>
        <fullName evidence="4">O-succinylbenzoic acid--CoA ligase</fullName>
    </submittedName>
</protein>
<dbReference type="AlphaFoldDB" id="A0A9W6B6X7"/>
<dbReference type="GO" id="GO:0006631">
    <property type="term" value="P:fatty acid metabolic process"/>
    <property type="evidence" value="ECO:0007669"/>
    <property type="project" value="TreeGrafter"/>
</dbReference>
<comment type="similarity">
    <text evidence="1">Belongs to the ATP-dependent AMP-binding enzyme family.</text>
</comment>
<dbReference type="EMBL" id="BRVP01000022">
    <property type="protein sequence ID" value="GLB53680.1"/>
    <property type="molecule type" value="Genomic_DNA"/>
</dbReference>
<dbReference type="InterPro" id="IPR045851">
    <property type="entry name" value="AMP-bd_C_sf"/>
</dbReference>
<reference evidence="4" key="1">
    <citation type="submission" date="2022-07" db="EMBL/GenBank/DDBJ databases">
        <title>Taxonomy of Novel Oxalotrophic and Methylotrophic Bacteria.</title>
        <authorList>
            <person name="Sahin N."/>
            <person name="Tani A."/>
        </authorList>
    </citation>
    <scope>NUCLEOTIDE SEQUENCE</scope>
    <source>
        <strain evidence="4">AM327</strain>
    </source>
</reference>
<dbReference type="InterPro" id="IPR000873">
    <property type="entry name" value="AMP-dep_synth/lig_dom"/>
</dbReference>
<dbReference type="PANTHER" id="PTHR43201:SF5">
    <property type="entry name" value="MEDIUM-CHAIN ACYL-COA LIGASE ACSF2, MITOCHONDRIAL"/>
    <property type="match status" value="1"/>
</dbReference>
<dbReference type="PANTHER" id="PTHR43201">
    <property type="entry name" value="ACYL-COA SYNTHETASE"/>
    <property type="match status" value="1"/>
</dbReference>
<comment type="caution">
    <text evidence="4">The sequence shown here is derived from an EMBL/GenBank/DDBJ whole genome shotgun (WGS) entry which is preliminary data.</text>
</comment>
<evidence type="ECO:0000313" key="5">
    <source>
        <dbReference type="Proteomes" id="UP001143545"/>
    </source>
</evidence>
<keyword evidence="2 4" id="KW-0436">Ligase</keyword>
<dbReference type="RefSeq" id="WP_281755806.1">
    <property type="nucleotide sequence ID" value="NZ_BRVP01000022.1"/>
</dbReference>
<sequence length="364" mass="41413">MEMQVPGFKNIHNRFKLNGYHFSRENLNDVAYTFIKEGKPHEREIGNFLLDWLDQKDYVEVQTSGSTGAPKRIRLDKNKMVNSAIATGNHFKLEVGDRALHCLSANYIAGKMMLVRAMILGLEIDIVPPDKYPLLYNEKEYDFCAMVPMQVKYSLEELHRVKKIIVGGAPLTPGLKAELQSIPSYIYETYGMTETITHIASRKVNKFKKGKEYTYFKVMSGVNISTDDRSCLVIDAPNVSDEKVVTNDVVNLLSKRKFEWLGRIDNAINSGGIKLFPERIEAKLDTIKKPYFVTGMPDENLGEKVVLIVECAKEEVVALVKKQIEEAGLEKYEKPKEVIALQKFVRTLNDKIIRTETLALIEKS</sequence>
<evidence type="ECO:0000256" key="1">
    <source>
        <dbReference type="ARBA" id="ARBA00006432"/>
    </source>
</evidence>
<dbReference type="Gene3D" id="3.30.300.30">
    <property type="match status" value="1"/>
</dbReference>
<dbReference type="SUPFAM" id="SSF56801">
    <property type="entry name" value="Acetyl-CoA synthetase-like"/>
    <property type="match status" value="1"/>
</dbReference>
<evidence type="ECO:0000313" key="4">
    <source>
        <dbReference type="EMBL" id="GLB53680.1"/>
    </source>
</evidence>
<evidence type="ECO:0000259" key="3">
    <source>
        <dbReference type="Pfam" id="PF00501"/>
    </source>
</evidence>
<dbReference type="Gene3D" id="3.40.50.12780">
    <property type="entry name" value="N-terminal domain of ligase-like"/>
    <property type="match status" value="1"/>
</dbReference>
<evidence type="ECO:0000256" key="2">
    <source>
        <dbReference type="ARBA" id="ARBA00022598"/>
    </source>
</evidence>
<dbReference type="GO" id="GO:0031956">
    <property type="term" value="F:medium-chain fatty acid-CoA ligase activity"/>
    <property type="evidence" value="ECO:0007669"/>
    <property type="project" value="TreeGrafter"/>
</dbReference>
<organism evidence="4 5">
    <name type="scientific">Neptunitalea chrysea</name>
    <dbReference type="NCBI Taxonomy" id="1647581"/>
    <lineage>
        <taxon>Bacteria</taxon>
        <taxon>Pseudomonadati</taxon>
        <taxon>Bacteroidota</taxon>
        <taxon>Flavobacteriia</taxon>
        <taxon>Flavobacteriales</taxon>
        <taxon>Flavobacteriaceae</taxon>
        <taxon>Neptunitalea</taxon>
    </lineage>
</organism>
<feature type="domain" description="AMP-dependent synthetase/ligase" evidence="3">
    <location>
        <begin position="63"/>
        <end position="203"/>
    </location>
</feature>
<name>A0A9W6B6X7_9FLAO</name>
<proteinExistence type="inferred from homology"/>